<feature type="domain" description="FAD-binding FR-type" evidence="2">
    <location>
        <begin position="10"/>
        <end position="136"/>
    </location>
</feature>
<accession>A0ABX9AVN6</accession>
<comment type="similarity">
    <text evidence="1">Belongs to the SIP oxidoreductase family.</text>
</comment>
<organism evidence="3 4">
    <name type="scientific">Symbiopectobacterium purcellii</name>
    <dbReference type="NCBI Taxonomy" id="2871826"/>
    <lineage>
        <taxon>Bacteria</taxon>
        <taxon>Pseudomonadati</taxon>
        <taxon>Pseudomonadota</taxon>
        <taxon>Gammaproteobacteria</taxon>
        <taxon>Enterobacterales</taxon>
        <taxon>Enterobacteriaceae</taxon>
    </lineage>
</organism>
<dbReference type="SUPFAM" id="SSF63380">
    <property type="entry name" value="Riboflavin synthase domain-like"/>
    <property type="match status" value="1"/>
</dbReference>
<proteinExistence type="inferred from homology"/>
<keyword evidence="4" id="KW-1185">Reference proteome</keyword>
<evidence type="ECO:0000313" key="4">
    <source>
        <dbReference type="Proteomes" id="UP000825886"/>
    </source>
</evidence>
<dbReference type="Proteomes" id="UP000825886">
    <property type="component" value="Chromosome"/>
</dbReference>
<sequence>MAHPTGFRPAQPRLIQVKRITDLSPHLRCITFHSDTLLDYPAVGRHAAHIKLFLARPGQKAPTLPTLGERGPQWPEGEARPVVRTYTIYAFRPELGEVDVAFALHDHGGPAVTFARNAQPGDSVGITQPGGPHPMLPASSAYYLAGDPSSLPAIAALLDALPRDATGHAVIRVDSEADRLPLTAPIGLSVHWVVGSTASTDTLLQKFHAVTRDIDASSAFFWLAGEDRIVVQLRRYVRRELKVDRNQLYAVPYWREGLNEEDYHQKRHDVMDNPDD</sequence>
<dbReference type="Pfam" id="PF04954">
    <property type="entry name" value="SIP"/>
    <property type="match status" value="1"/>
</dbReference>
<dbReference type="PANTHER" id="PTHR30157">
    <property type="entry name" value="FERRIC REDUCTASE, NADPH-DEPENDENT"/>
    <property type="match status" value="1"/>
</dbReference>
<dbReference type="PROSITE" id="PS51384">
    <property type="entry name" value="FAD_FR"/>
    <property type="match status" value="1"/>
</dbReference>
<dbReference type="CDD" id="cd06193">
    <property type="entry name" value="siderophore_interacting"/>
    <property type="match status" value="1"/>
</dbReference>
<dbReference type="EMBL" id="CP081864">
    <property type="protein sequence ID" value="QZN97494.1"/>
    <property type="molecule type" value="Genomic_DNA"/>
</dbReference>
<dbReference type="InterPro" id="IPR013113">
    <property type="entry name" value="SIP_FAD-bd"/>
</dbReference>
<dbReference type="Gene3D" id="3.40.50.80">
    <property type="entry name" value="Nucleotide-binding domain of ferredoxin-NADP reductase (FNR) module"/>
    <property type="match status" value="1"/>
</dbReference>
<evidence type="ECO:0000313" key="3">
    <source>
        <dbReference type="EMBL" id="QZN97494.1"/>
    </source>
</evidence>
<dbReference type="Gene3D" id="2.40.30.10">
    <property type="entry name" value="Translation factors"/>
    <property type="match status" value="1"/>
</dbReference>
<dbReference type="InterPro" id="IPR007037">
    <property type="entry name" value="SIP_rossman_dom"/>
</dbReference>
<dbReference type="RefSeq" id="WP_222160531.1">
    <property type="nucleotide sequence ID" value="NZ_CP081864.1"/>
</dbReference>
<name>A0ABX9AVN6_9ENTR</name>
<dbReference type="InterPro" id="IPR039374">
    <property type="entry name" value="SIP_fam"/>
</dbReference>
<dbReference type="Pfam" id="PF08021">
    <property type="entry name" value="FAD_binding_9"/>
    <property type="match status" value="1"/>
</dbReference>
<evidence type="ECO:0000256" key="1">
    <source>
        <dbReference type="ARBA" id="ARBA00035644"/>
    </source>
</evidence>
<reference evidence="3 4" key="1">
    <citation type="submission" date="2021-08" db="EMBL/GenBank/DDBJ databases">
        <title>Culture and genomic analysis of Symbiopectobacterium purcellii sp. nov. gen. nov., isolated from the leafhopper Empoasca decipiens.</title>
        <authorList>
            <person name="Nadal-Jimenez P."/>
            <person name="Siozios S."/>
            <person name="Halliday N."/>
            <person name="Camara M."/>
            <person name="Hurst G.D.D."/>
        </authorList>
    </citation>
    <scope>NUCLEOTIDE SEQUENCE [LARGE SCALE GENOMIC DNA]</scope>
    <source>
        <strain evidence="3 4">SyEd1</strain>
    </source>
</reference>
<dbReference type="InterPro" id="IPR017938">
    <property type="entry name" value="Riboflavin_synthase-like_b-brl"/>
</dbReference>
<dbReference type="InterPro" id="IPR039261">
    <property type="entry name" value="FNR_nucleotide-bd"/>
</dbReference>
<protein>
    <submittedName>
        <fullName evidence="3">Siderophore-interacting protein</fullName>
    </submittedName>
</protein>
<gene>
    <name evidence="3" type="ORF">K6K13_09300</name>
</gene>
<dbReference type="InterPro" id="IPR017927">
    <property type="entry name" value="FAD-bd_FR_type"/>
</dbReference>
<dbReference type="PANTHER" id="PTHR30157:SF0">
    <property type="entry name" value="NADPH-DEPENDENT FERRIC-CHELATE REDUCTASE"/>
    <property type="match status" value="1"/>
</dbReference>
<evidence type="ECO:0000259" key="2">
    <source>
        <dbReference type="PROSITE" id="PS51384"/>
    </source>
</evidence>